<keyword evidence="4" id="KW-0408">Iron</keyword>
<name>A0A9E6XYI6_9ACTN</name>
<evidence type="ECO:0000313" key="9">
    <source>
        <dbReference type="EMBL" id="UGS36799.1"/>
    </source>
</evidence>
<dbReference type="Pfam" id="PF10589">
    <property type="entry name" value="NADH_4Fe-4S"/>
    <property type="match status" value="1"/>
</dbReference>
<dbReference type="Pfam" id="PF01512">
    <property type="entry name" value="Complex1_51K"/>
    <property type="match status" value="1"/>
</dbReference>
<dbReference type="KEGG" id="sbae:DSM104329_03210"/>
<dbReference type="Pfam" id="PF10531">
    <property type="entry name" value="SLBB"/>
    <property type="match status" value="1"/>
</dbReference>
<dbReference type="GO" id="GO:0046872">
    <property type="term" value="F:metal ion binding"/>
    <property type="evidence" value="ECO:0007669"/>
    <property type="project" value="UniProtKB-KW"/>
</dbReference>
<dbReference type="PANTHER" id="PTHR43578">
    <property type="entry name" value="NADH-QUINONE OXIDOREDUCTASE SUBUNIT F"/>
    <property type="match status" value="1"/>
</dbReference>
<evidence type="ECO:0000256" key="4">
    <source>
        <dbReference type="ARBA" id="ARBA00023004"/>
    </source>
</evidence>
<dbReference type="InterPro" id="IPR011538">
    <property type="entry name" value="Nuo51_FMN-bd"/>
</dbReference>
<dbReference type="Gene3D" id="1.20.1440.230">
    <property type="entry name" value="NADH-ubiquinone oxidoreductase 51kDa subunit, iron-sulphur binding domain"/>
    <property type="match status" value="1"/>
</dbReference>
<dbReference type="AlphaFoldDB" id="A0A9E6XYI6"/>
<accession>A0A9E6XYI6</accession>
<comment type="similarity">
    <text evidence="1">Belongs to the complex I 51 kDa subunit family.</text>
</comment>
<dbReference type="Gene3D" id="3.40.50.11540">
    <property type="entry name" value="NADH-ubiquinone oxidoreductase 51kDa subunit"/>
    <property type="match status" value="1"/>
</dbReference>
<keyword evidence="5" id="KW-0411">Iron-sulfur</keyword>
<dbReference type="InterPro" id="IPR019575">
    <property type="entry name" value="Nuop51_4Fe4S-bd"/>
</dbReference>
<keyword evidence="2" id="KW-0004">4Fe-4S</keyword>
<dbReference type="Proteomes" id="UP001162834">
    <property type="component" value="Chromosome"/>
</dbReference>
<evidence type="ECO:0000256" key="2">
    <source>
        <dbReference type="ARBA" id="ARBA00022485"/>
    </source>
</evidence>
<reference evidence="9" key="1">
    <citation type="journal article" date="2022" name="Int. J. Syst. Evol. Microbiol.">
        <title>Pseudomonas aegrilactucae sp. nov. and Pseudomonas morbosilactucae sp. nov., pathogens causing bacterial rot of lettuce in Japan.</title>
        <authorList>
            <person name="Sawada H."/>
            <person name="Fujikawa T."/>
            <person name="Satou M."/>
        </authorList>
    </citation>
    <scope>NUCLEOTIDE SEQUENCE</scope>
    <source>
        <strain evidence="9">0166_1</strain>
    </source>
</reference>
<keyword evidence="10" id="KW-1185">Reference proteome</keyword>
<evidence type="ECO:0000259" key="8">
    <source>
        <dbReference type="Pfam" id="PF10589"/>
    </source>
</evidence>
<keyword evidence="3" id="KW-0479">Metal-binding</keyword>
<dbReference type="InterPro" id="IPR037225">
    <property type="entry name" value="Nuo51_FMN-bd_sf"/>
</dbReference>
<sequence>MTPARGLPRLTAGLARRVRLDLDAHLAVHGPLDLDARAPGALIDATAEAGLRGRGGAGYPTARKLAAVARGRRPIVVVNAAESEPLSRKDGVLLEAVPHLVLDGALAAARAVGAREIVLAIPAGAGRAHASLADAVADRPDTRGVTIAGVPRRYLAGEESALVRHLGGGPLRPQVVPPRPAQRGLRGRPTLVQNAETLAHLALVARHGGAWFRALGSAARPGSALVTLTGAIARPGVYEIATGTPLAAVADAAGGTTEPARGVLIGGYFGAWSATAAAWDAPLDATLGSGVLCVLGESACPVAELSRATSWLAGESAGQCGPCVHGLAAIAGALQALQEGTPDQRTTSRIARWTGQVEGRGACHLPDGVARFVRSGLALFAAEIEDHRRHGPCAACSRVPVLETPSAIGMAA</sequence>
<dbReference type="EMBL" id="CP087164">
    <property type="protein sequence ID" value="UGS36799.1"/>
    <property type="molecule type" value="Genomic_DNA"/>
</dbReference>
<evidence type="ECO:0000259" key="6">
    <source>
        <dbReference type="Pfam" id="PF01512"/>
    </source>
</evidence>
<dbReference type="SUPFAM" id="SSF140490">
    <property type="entry name" value="Nqo1C-terminal domain-like"/>
    <property type="match status" value="1"/>
</dbReference>
<evidence type="ECO:0000256" key="1">
    <source>
        <dbReference type="ARBA" id="ARBA00007523"/>
    </source>
</evidence>
<dbReference type="SUPFAM" id="SSF142019">
    <property type="entry name" value="Nqo1 FMN-binding domain-like"/>
    <property type="match status" value="1"/>
</dbReference>
<dbReference type="Gene3D" id="3.10.20.600">
    <property type="match status" value="1"/>
</dbReference>
<dbReference type="InterPro" id="IPR019554">
    <property type="entry name" value="Soluble_ligand-bd"/>
</dbReference>
<protein>
    <submittedName>
        <fullName evidence="9">NADH-quinone oxidoreductase subunit 1</fullName>
    </submittedName>
</protein>
<dbReference type="PANTHER" id="PTHR43578:SF3">
    <property type="entry name" value="NADH-QUINONE OXIDOREDUCTASE SUBUNIT F"/>
    <property type="match status" value="1"/>
</dbReference>
<dbReference type="InterPro" id="IPR037207">
    <property type="entry name" value="Nuop51_4Fe4S-bd_sf"/>
</dbReference>
<feature type="domain" description="Soluble ligand binding" evidence="7">
    <location>
        <begin position="226"/>
        <end position="261"/>
    </location>
</feature>
<dbReference type="SUPFAM" id="SSF142984">
    <property type="entry name" value="Nqo1 middle domain-like"/>
    <property type="match status" value="1"/>
</dbReference>
<evidence type="ECO:0000256" key="3">
    <source>
        <dbReference type="ARBA" id="ARBA00022723"/>
    </source>
</evidence>
<gene>
    <name evidence="9" type="primary">nqo1</name>
    <name evidence="9" type="ORF">DSM104329_03210</name>
</gene>
<dbReference type="RefSeq" id="WP_259310864.1">
    <property type="nucleotide sequence ID" value="NZ_CP087164.1"/>
</dbReference>
<dbReference type="GO" id="GO:0051539">
    <property type="term" value="F:4 iron, 4 sulfur cluster binding"/>
    <property type="evidence" value="ECO:0007669"/>
    <property type="project" value="UniProtKB-KW"/>
</dbReference>
<organism evidence="9 10">
    <name type="scientific">Capillimicrobium parvum</name>
    <dbReference type="NCBI Taxonomy" id="2884022"/>
    <lineage>
        <taxon>Bacteria</taxon>
        <taxon>Bacillati</taxon>
        <taxon>Actinomycetota</taxon>
        <taxon>Thermoleophilia</taxon>
        <taxon>Solirubrobacterales</taxon>
        <taxon>Capillimicrobiaceae</taxon>
        <taxon>Capillimicrobium</taxon>
    </lineage>
</organism>
<feature type="domain" description="NADH-ubiquinone oxidoreductase 51kDa subunit iron-sulphur binding" evidence="8">
    <location>
        <begin position="306"/>
        <end position="387"/>
    </location>
</feature>
<feature type="domain" description="NADH-ubiquinone oxidoreductase 51kDa subunit FMN-binding" evidence="6">
    <location>
        <begin position="47"/>
        <end position="201"/>
    </location>
</feature>
<proteinExistence type="inferred from homology"/>
<evidence type="ECO:0000259" key="7">
    <source>
        <dbReference type="Pfam" id="PF10531"/>
    </source>
</evidence>
<evidence type="ECO:0000256" key="5">
    <source>
        <dbReference type="ARBA" id="ARBA00023014"/>
    </source>
</evidence>
<evidence type="ECO:0000313" key="10">
    <source>
        <dbReference type="Proteomes" id="UP001162834"/>
    </source>
</evidence>